<proteinExistence type="predicted"/>
<dbReference type="RefSeq" id="WP_096352162.1">
    <property type="nucleotide sequence ID" value="NZ_AP017313.1"/>
</dbReference>
<dbReference type="KEGG" id="mgot:MgSA37_02446"/>
<dbReference type="AlphaFoldDB" id="A0A0X8X332"/>
<evidence type="ECO:0000313" key="1">
    <source>
        <dbReference type="EMBL" id="BAU54272.1"/>
    </source>
</evidence>
<dbReference type="Proteomes" id="UP000218263">
    <property type="component" value="Chromosome"/>
</dbReference>
<protein>
    <submittedName>
        <fullName evidence="1">Uncharacterized protein</fullName>
    </submittedName>
</protein>
<dbReference type="OrthoDB" id="788168at2"/>
<accession>A0A0X8X332</accession>
<evidence type="ECO:0000313" key="2">
    <source>
        <dbReference type="Proteomes" id="UP000218263"/>
    </source>
</evidence>
<organism evidence="1 2">
    <name type="scientific">Mucilaginibacter gotjawali</name>
    <dbReference type="NCBI Taxonomy" id="1550579"/>
    <lineage>
        <taxon>Bacteria</taxon>
        <taxon>Pseudomonadati</taxon>
        <taxon>Bacteroidota</taxon>
        <taxon>Sphingobacteriia</taxon>
        <taxon>Sphingobacteriales</taxon>
        <taxon>Sphingobacteriaceae</taxon>
        <taxon>Mucilaginibacter</taxon>
    </lineage>
</organism>
<keyword evidence="2" id="KW-1185">Reference proteome</keyword>
<dbReference type="EMBL" id="AP017313">
    <property type="protein sequence ID" value="BAU54272.1"/>
    <property type="molecule type" value="Genomic_DNA"/>
</dbReference>
<reference evidence="1 2" key="1">
    <citation type="submission" date="2015-12" db="EMBL/GenBank/DDBJ databases">
        <title>Genome sequence of Mucilaginibacter gotjawali.</title>
        <authorList>
            <person name="Lee J.S."/>
            <person name="Lee K.C."/>
            <person name="Kim K.K."/>
            <person name="Lee B.W."/>
        </authorList>
    </citation>
    <scope>NUCLEOTIDE SEQUENCE [LARGE SCALE GENOMIC DNA]</scope>
    <source>
        <strain evidence="1 2">SA3-7</strain>
    </source>
</reference>
<name>A0A0X8X332_9SPHI</name>
<sequence length="304" mass="35099">MKKIFIPLLLLAAIPSLIFAQHSDETINLKHLRAYEDTLITLGKHFVNDTEEMDRRNANYTFIKTMVSALKVPNSFLYPFDSVKTVSIINSPDNRFRIISWPVEAADGSYRFYGTIQINTGGKLLMYPLNDATPDLKNPEDSVTDNRRWFGAEYYRIVPVYTPKLYYVLLGWKGNNVKSTKRVIEVLSFNDQKPVLGMPVFDGNGKTRKRVVFEYTRQASLLLRYVPEQNLIVFDHLAPPDPKMKDQHDSYGPDMTYDGYKEKNGRWVYVDNLDMRNVPSAHDAEYNDPKKQAEIDKATPQKKD</sequence>
<gene>
    <name evidence="1" type="ORF">MgSA37_02446</name>
</gene>